<name>A0A8U0N2U4_MUSPF</name>
<dbReference type="SMART" id="SM00355">
    <property type="entry name" value="ZnF_C2H2"/>
    <property type="match status" value="2"/>
</dbReference>
<dbReference type="RefSeq" id="XP_004765943.3">
    <property type="nucleotide sequence ID" value="XM_004765886.3"/>
</dbReference>
<reference evidence="7" key="1">
    <citation type="submission" date="2025-08" db="UniProtKB">
        <authorList>
            <consortium name="RefSeq"/>
        </authorList>
    </citation>
    <scope>IDENTIFICATION</scope>
    <source>
        <tissue evidence="7">Brain</tissue>
    </source>
</reference>
<dbReference type="Proteomes" id="UP000000715">
    <property type="component" value="Unplaced"/>
</dbReference>
<dbReference type="PROSITE" id="PS00028">
    <property type="entry name" value="ZINC_FINGER_C2H2_1"/>
    <property type="match status" value="2"/>
</dbReference>
<evidence type="ECO:0000256" key="1">
    <source>
        <dbReference type="ARBA" id="ARBA00004123"/>
    </source>
</evidence>
<dbReference type="InterPro" id="IPR052296">
    <property type="entry name" value="TR-Histone_Methyltrans"/>
</dbReference>
<dbReference type="KEGG" id="mpuf:101687285"/>
<feature type="region of interest" description="Disordered" evidence="4">
    <location>
        <begin position="266"/>
        <end position="328"/>
    </location>
</feature>
<dbReference type="GO" id="GO:0014003">
    <property type="term" value="P:oligodendrocyte development"/>
    <property type="evidence" value="ECO:0007669"/>
    <property type="project" value="TreeGrafter"/>
</dbReference>
<evidence type="ECO:0000259" key="5">
    <source>
        <dbReference type="PROSITE" id="PS50157"/>
    </source>
</evidence>
<evidence type="ECO:0000256" key="2">
    <source>
        <dbReference type="ARBA" id="ARBA00023242"/>
    </source>
</evidence>
<dbReference type="AlphaFoldDB" id="A0A8U0N2U4"/>
<accession>A0A8U0N2U4</accession>
<evidence type="ECO:0000313" key="6">
    <source>
        <dbReference type="Proteomes" id="UP000000715"/>
    </source>
</evidence>
<feature type="region of interest" description="Disordered" evidence="4">
    <location>
        <begin position="1"/>
        <end position="89"/>
    </location>
</feature>
<dbReference type="GO" id="GO:0006355">
    <property type="term" value="P:regulation of DNA-templated transcription"/>
    <property type="evidence" value="ECO:0007669"/>
    <property type="project" value="TreeGrafter"/>
</dbReference>
<sequence>MQWAPRLSGQEEELPGLRECVGGGIPALTPEPQPGTPSPTEKSRRLGRAPPGRGRGGGLPEAPPRRREQSGRAGSGRAPGVRAPGSHSRVVRSDLEAVAAASASPAPSAAEKPRVLWSKRGWCSQGELSSLRAPPWAKPSRTPAPPKTNSCWGLYLRQPAYTLLVNMAAGKGAVWSSSAENRWRLSEADQGKGCKPVLLEKTNHLDSEAAPGSGGQHEACAELVPSATPGRLRLGRPTSQKVCWGQGQSAFTEVPRLNKRLVGVQAKEREHDNPAGQRDPQQLTQDIPRDPAGSKVFSVWPSEARGEQRSAFSKPARCPTGRPGPTSIFQAGGPADVLGELLGLINTVDVPCWGQVSNSKFLVGDFWHLQMLPQNAPVWSALVGTPTLWQKHAMGQMPMPSSSSSSASWALLPPTFTSLGLSTQNWCAKCNLSFRLTSDLVFHMRSHHKKEHARPDLHSKKLREEALTCPICHEYFRERHHLSRHMTSHS</sequence>
<dbReference type="OrthoDB" id="5814089at2759"/>
<dbReference type="PROSITE" id="PS50157">
    <property type="entry name" value="ZINC_FINGER_C2H2_2"/>
    <property type="match status" value="2"/>
</dbReference>
<evidence type="ECO:0000313" key="7">
    <source>
        <dbReference type="RefSeq" id="XP_004765943.3"/>
    </source>
</evidence>
<dbReference type="PANTHER" id="PTHR16516:SF5">
    <property type="entry name" value="ZINC FINGER PROTEIN 488"/>
    <property type="match status" value="1"/>
</dbReference>
<comment type="subcellular location">
    <subcellularLocation>
        <location evidence="1">Nucleus</location>
    </subcellularLocation>
</comment>
<proteinExistence type="predicted"/>
<evidence type="ECO:0000256" key="4">
    <source>
        <dbReference type="SAM" id="MobiDB-lite"/>
    </source>
</evidence>
<feature type="region of interest" description="Disordered" evidence="4">
    <location>
        <begin position="128"/>
        <end position="149"/>
    </location>
</feature>
<keyword evidence="6" id="KW-1185">Reference proteome</keyword>
<gene>
    <name evidence="7" type="primary">ZNF488</name>
</gene>
<evidence type="ECO:0000256" key="3">
    <source>
        <dbReference type="PROSITE-ProRule" id="PRU00042"/>
    </source>
</evidence>
<keyword evidence="3" id="KW-0863">Zinc-finger</keyword>
<keyword evidence="2" id="KW-0539">Nucleus</keyword>
<keyword evidence="3" id="KW-0862">Zinc</keyword>
<dbReference type="GeneID" id="101687285"/>
<dbReference type="CTD" id="118738"/>
<dbReference type="InterPro" id="IPR013087">
    <property type="entry name" value="Znf_C2H2_type"/>
</dbReference>
<keyword evidence="3" id="KW-0479">Metal-binding</keyword>
<feature type="domain" description="C2H2-type" evidence="5">
    <location>
        <begin position="467"/>
        <end position="490"/>
    </location>
</feature>
<protein>
    <submittedName>
        <fullName evidence="7">Zinc finger protein 488</fullName>
    </submittedName>
</protein>
<dbReference type="PANTHER" id="PTHR16516">
    <property type="entry name" value="AGAP007109-PA"/>
    <property type="match status" value="1"/>
</dbReference>
<organism evidence="6 7">
    <name type="scientific">Mustela putorius furo</name>
    <name type="common">European domestic ferret</name>
    <name type="synonym">Mustela furo</name>
    <dbReference type="NCBI Taxonomy" id="9669"/>
    <lineage>
        <taxon>Eukaryota</taxon>
        <taxon>Metazoa</taxon>
        <taxon>Chordata</taxon>
        <taxon>Craniata</taxon>
        <taxon>Vertebrata</taxon>
        <taxon>Euteleostomi</taxon>
        <taxon>Mammalia</taxon>
        <taxon>Eutheria</taxon>
        <taxon>Laurasiatheria</taxon>
        <taxon>Carnivora</taxon>
        <taxon>Caniformia</taxon>
        <taxon>Musteloidea</taxon>
        <taxon>Mustelidae</taxon>
        <taxon>Mustelinae</taxon>
        <taxon>Mustela</taxon>
    </lineage>
</organism>
<feature type="domain" description="C2H2-type" evidence="5">
    <location>
        <begin position="425"/>
        <end position="452"/>
    </location>
</feature>
<dbReference type="GO" id="GO:0008270">
    <property type="term" value="F:zinc ion binding"/>
    <property type="evidence" value="ECO:0007669"/>
    <property type="project" value="UniProtKB-KW"/>
</dbReference>
<dbReference type="GO" id="GO:0005634">
    <property type="term" value="C:nucleus"/>
    <property type="evidence" value="ECO:0007669"/>
    <property type="project" value="UniProtKB-SubCell"/>
</dbReference>
<dbReference type="Gene3D" id="3.30.160.60">
    <property type="entry name" value="Classic Zinc Finger"/>
    <property type="match status" value="1"/>
</dbReference>